<feature type="region of interest" description="Disordered" evidence="1">
    <location>
        <begin position="1"/>
        <end position="25"/>
    </location>
</feature>
<evidence type="ECO:0000256" key="1">
    <source>
        <dbReference type="SAM" id="MobiDB-lite"/>
    </source>
</evidence>
<keyword evidence="3" id="KW-1185">Reference proteome</keyword>
<evidence type="ECO:0000313" key="2">
    <source>
        <dbReference type="EMBL" id="GLI42513.1"/>
    </source>
</evidence>
<dbReference type="AlphaFoldDB" id="A0A9W6G935"/>
<comment type="caution">
    <text evidence="2">The sequence shown here is derived from an EMBL/GenBank/DDBJ whole genome shotgun (WGS) entry which is preliminary data.</text>
</comment>
<proteinExistence type="predicted"/>
<evidence type="ECO:0000313" key="3">
    <source>
        <dbReference type="Proteomes" id="UP001144313"/>
    </source>
</evidence>
<sequence length="65" mass="6831">MPGSEAAQAPMTNPEVAKAPYSPMRARRRTRSGVFVAVGTAVGVLAVSEETGPVAARPFLFLTRT</sequence>
<organism evidence="2 3">
    <name type="scientific">Glycomyces algeriensis</name>
    <dbReference type="NCBI Taxonomy" id="256037"/>
    <lineage>
        <taxon>Bacteria</taxon>
        <taxon>Bacillati</taxon>
        <taxon>Actinomycetota</taxon>
        <taxon>Actinomycetes</taxon>
        <taxon>Glycomycetales</taxon>
        <taxon>Glycomycetaceae</taxon>
        <taxon>Glycomyces</taxon>
    </lineage>
</organism>
<gene>
    <name evidence="2" type="ORF">GALLR39Z86_23630</name>
</gene>
<accession>A0A9W6G935</accession>
<protein>
    <submittedName>
        <fullName evidence="2">Uncharacterized protein</fullName>
    </submittedName>
</protein>
<name>A0A9W6G935_9ACTN</name>
<reference evidence="2" key="1">
    <citation type="submission" date="2022-12" db="EMBL/GenBank/DDBJ databases">
        <title>Reference genome sequencing for broad-spectrum identification of bacterial and archaeal isolates by mass spectrometry.</title>
        <authorList>
            <person name="Sekiguchi Y."/>
            <person name="Tourlousse D.M."/>
        </authorList>
    </citation>
    <scope>NUCLEOTIDE SEQUENCE</scope>
    <source>
        <strain evidence="2">LLR39Z86</strain>
    </source>
</reference>
<dbReference type="EMBL" id="BSDT01000001">
    <property type="protein sequence ID" value="GLI42513.1"/>
    <property type="molecule type" value="Genomic_DNA"/>
</dbReference>
<dbReference type="Proteomes" id="UP001144313">
    <property type="component" value="Unassembled WGS sequence"/>
</dbReference>